<dbReference type="InterPro" id="IPR051088">
    <property type="entry name" value="PTS_Sugar-EIIC/EIIB"/>
</dbReference>
<keyword evidence="6 9" id="KW-1133">Transmembrane helix</keyword>
<gene>
    <name evidence="12" type="ORF">DS742_09210</name>
    <name evidence="11" type="ORF">LAD12857_19130</name>
</gene>
<evidence type="ECO:0000256" key="9">
    <source>
        <dbReference type="SAM" id="Phobius"/>
    </source>
</evidence>
<dbReference type="EMBL" id="BRPJ01000033">
    <property type="protein sequence ID" value="GLB29990.1"/>
    <property type="molecule type" value="Genomic_DNA"/>
</dbReference>
<protein>
    <recommendedName>
        <fullName evidence="8">Permease IIC component</fullName>
    </recommendedName>
</protein>
<dbReference type="GO" id="GO:0009401">
    <property type="term" value="P:phosphoenolpyruvate-dependent sugar phosphotransferase system"/>
    <property type="evidence" value="ECO:0007669"/>
    <property type="project" value="InterPro"/>
</dbReference>
<dbReference type="PROSITE" id="PS51105">
    <property type="entry name" value="PTS_EIIC_TYPE_3"/>
    <property type="match status" value="1"/>
</dbReference>
<evidence type="ECO:0000256" key="8">
    <source>
        <dbReference type="PIRNR" id="PIRNR006351"/>
    </source>
</evidence>
<feature type="transmembrane region" description="Helical" evidence="9">
    <location>
        <begin position="104"/>
        <end position="123"/>
    </location>
</feature>
<keyword evidence="14" id="KW-1185">Reference proteome</keyword>
<evidence type="ECO:0000256" key="4">
    <source>
        <dbReference type="ARBA" id="ARBA00022597"/>
    </source>
</evidence>
<dbReference type="EMBL" id="QOHO01000026">
    <property type="protein sequence ID" value="RFZ79197.1"/>
    <property type="molecule type" value="Genomic_DNA"/>
</dbReference>
<dbReference type="Proteomes" id="UP001419084">
    <property type="component" value="Unassembled WGS sequence"/>
</dbReference>
<feature type="transmembrane region" description="Helical" evidence="9">
    <location>
        <begin position="322"/>
        <end position="343"/>
    </location>
</feature>
<evidence type="ECO:0000256" key="1">
    <source>
        <dbReference type="ARBA" id="ARBA00004651"/>
    </source>
</evidence>
<dbReference type="AlphaFoldDB" id="A0A3E2NDU6"/>
<organism evidence="12 13">
    <name type="scientific">Lacrimispora amygdalina</name>
    <dbReference type="NCBI Taxonomy" id="253257"/>
    <lineage>
        <taxon>Bacteria</taxon>
        <taxon>Bacillati</taxon>
        <taxon>Bacillota</taxon>
        <taxon>Clostridia</taxon>
        <taxon>Lachnospirales</taxon>
        <taxon>Lachnospiraceae</taxon>
        <taxon>Lacrimispora</taxon>
    </lineage>
</organism>
<feature type="transmembrane region" description="Helical" evidence="9">
    <location>
        <begin position="30"/>
        <end position="51"/>
    </location>
</feature>
<evidence type="ECO:0000259" key="10">
    <source>
        <dbReference type="PROSITE" id="PS51105"/>
    </source>
</evidence>
<evidence type="ECO:0000256" key="3">
    <source>
        <dbReference type="ARBA" id="ARBA00022475"/>
    </source>
</evidence>
<name>A0A3E2NDU6_9FIRM</name>
<feature type="transmembrane region" description="Helical" evidence="9">
    <location>
        <begin position="385"/>
        <end position="413"/>
    </location>
</feature>
<feature type="transmembrane region" description="Helical" evidence="9">
    <location>
        <begin position="182"/>
        <end position="201"/>
    </location>
</feature>
<dbReference type="NCBIfam" id="TIGR00410">
    <property type="entry name" value="lacE"/>
    <property type="match status" value="1"/>
</dbReference>
<evidence type="ECO:0000313" key="11">
    <source>
        <dbReference type="EMBL" id="GLB29990.1"/>
    </source>
</evidence>
<evidence type="ECO:0000256" key="6">
    <source>
        <dbReference type="ARBA" id="ARBA00022989"/>
    </source>
</evidence>
<feature type="transmembrane region" description="Helical" evidence="9">
    <location>
        <begin position="71"/>
        <end position="92"/>
    </location>
</feature>
<dbReference type="Pfam" id="PF02378">
    <property type="entry name" value="PTS_EIIC"/>
    <property type="match status" value="1"/>
</dbReference>
<dbReference type="Proteomes" id="UP000260680">
    <property type="component" value="Unassembled WGS sequence"/>
</dbReference>
<reference evidence="12 13" key="1">
    <citation type="submission" date="2018-07" db="EMBL/GenBank/DDBJ databases">
        <title>New species, Clostridium PI-S10-A1B.</title>
        <authorList>
            <person name="Krishna G."/>
            <person name="Summeta K."/>
            <person name="Shikha S."/>
            <person name="Prabhu P.B."/>
            <person name="Suresh K."/>
        </authorList>
    </citation>
    <scope>NUCLEOTIDE SEQUENCE [LARGE SCALE GENOMIC DNA]</scope>
    <source>
        <strain evidence="12 13">PI-S10-A1B</strain>
    </source>
</reference>
<evidence type="ECO:0000256" key="5">
    <source>
        <dbReference type="ARBA" id="ARBA00022692"/>
    </source>
</evidence>
<feature type="transmembrane region" description="Helical" evidence="9">
    <location>
        <begin position="143"/>
        <end position="162"/>
    </location>
</feature>
<comment type="caution">
    <text evidence="12">The sequence shown here is derived from an EMBL/GenBank/DDBJ whole genome shotgun (WGS) entry which is preliminary data.</text>
</comment>
<feature type="domain" description="PTS EIIC type-3" evidence="10">
    <location>
        <begin position="8"/>
        <end position="415"/>
    </location>
</feature>
<keyword evidence="3 8" id="KW-1003">Cell membrane</keyword>
<reference evidence="11 14" key="2">
    <citation type="journal article" date="2024" name="Int. J. Syst. Evol. Microbiol.">
        <title>Lacrimispora brassicae sp. nov. isolated from fermented cabbage, and proposal of Clostridium indicum Gundawar et al. 2019 and Clostridium methoxybenzovorans Mechichi et al. 1999 as heterotypic synonyms of Lacrimispora amygdalina (Parshina et al. 2003) Haas and Blanchard 2020 and Lacrimispora indolis (McClung and McCoy 1957) Haas and Blanchard 2020, respectively.</title>
        <authorList>
            <person name="Kobayashi H."/>
            <person name="Tanizawa Y."/>
            <person name="Sakamoto M."/>
            <person name="Ohkuma M."/>
            <person name="Tohno M."/>
        </authorList>
    </citation>
    <scope>NUCLEOTIDE SEQUENCE [LARGE SCALE GENOMIC DNA]</scope>
    <source>
        <strain evidence="11 14">DSM 12857</strain>
    </source>
</reference>
<dbReference type="InterPro" id="IPR004796">
    <property type="entry name" value="PTS_IIC_cello"/>
</dbReference>
<keyword evidence="4 8" id="KW-0762">Sugar transport</keyword>
<feature type="transmembrane region" description="Helical" evidence="9">
    <location>
        <begin position="349"/>
        <end position="373"/>
    </location>
</feature>
<evidence type="ECO:0000313" key="14">
    <source>
        <dbReference type="Proteomes" id="UP001419084"/>
    </source>
</evidence>
<evidence type="ECO:0000313" key="12">
    <source>
        <dbReference type="EMBL" id="RFZ79197.1"/>
    </source>
</evidence>
<feature type="transmembrane region" description="Helical" evidence="9">
    <location>
        <begin position="291"/>
        <end position="310"/>
    </location>
</feature>
<dbReference type="PANTHER" id="PTHR33989">
    <property type="match status" value="1"/>
</dbReference>
<keyword evidence="5 9" id="KW-0812">Transmembrane</keyword>
<accession>A0A3E2NDU6</accession>
<sequence length="434" mass="47474">MDKLTNWVQQVLVGKMNKITNSRYFQAIKYGFLAIMPLTIIGSIFMLITDFPIPGYAEWMSGIFGENWMDYISPAYRATFNIMGLVFSGTMSYKLAERYGMDKLTSLVLGIVAYVVVIPKTVVSESGEIISRVMPFEWTGTKGVIAALIMSIISVEITRFCIRKKIIIKMPDSVPPMISNAFSALIPGFLIVLTALIFNGIGVRISGSFPQLLYSIIQVPLQGIIGSPIAIIIVAGLNGLSWWFGIHPTVVNSMLYPILYANADANQALAEAGNLTLQTGHIGTVQMLDQIGTIGGAGLTIGFVLSMFLVRRSSRMKAMLNVSLIPSFFNINEPIIFGVPVIFNPLFLIPITLAPIVSVIIAYVSIAIGFMPMFAARQAPWAMPIIFSGFAVSGWQCAVTQVVAVLASTLIYYPFVKVLDQQYCKEENQGNLSA</sequence>
<dbReference type="GO" id="GO:0005886">
    <property type="term" value="C:plasma membrane"/>
    <property type="evidence" value="ECO:0007669"/>
    <property type="project" value="UniProtKB-SubCell"/>
</dbReference>
<dbReference type="InterPro" id="IPR004501">
    <property type="entry name" value="PTS_EIIC_3"/>
</dbReference>
<proteinExistence type="predicted"/>
<comment type="subcellular location">
    <subcellularLocation>
        <location evidence="1">Cell membrane</location>
        <topology evidence="1">Multi-pass membrane protein</topology>
    </subcellularLocation>
</comment>
<dbReference type="RefSeq" id="WP_117416708.1">
    <property type="nucleotide sequence ID" value="NZ_BRPJ01000033.1"/>
</dbReference>
<keyword evidence="7 8" id="KW-0472">Membrane</keyword>
<evidence type="ECO:0000313" key="13">
    <source>
        <dbReference type="Proteomes" id="UP000260680"/>
    </source>
</evidence>
<dbReference type="GO" id="GO:1901264">
    <property type="term" value="P:carbohydrate derivative transport"/>
    <property type="evidence" value="ECO:0007669"/>
    <property type="project" value="TreeGrafter"/>
</dbReference>
<comment type="function">
    <text evidence="8">The phosphoenolpyruvate-dependent sugar phosphotransferase system (PTS), a major carbohydrate active -transport system, catalyzes the phosphorylation of incoming sugar substrates concomitant with their translocation across the cell membrane.</text>
</comment>
<feature type="transmembrane region" description="Helical" evidence="9">
    <location>
        <begin position="213"/>
        <end position="235"/>
    </location>
</feature>
<dbReference type="PANTHER" id="PTHR33989:SF4">
    <property type="entry name" value="PTS SYSTEM N,N'-DIACETYLCHITOBIOSE-SPECIFIC EIIC COMPONENT"/>
    <property type="match status" value="1"/>
</dbReference>
<keyword evidence="2 8" id="KW-0813">Transport</keyword>
<evidence type="ECO:0000256" key="7">
    <source>
        <dbReference type="ARBA" id="ARBA00023136"/>
    </source>
</evidence>
<evidence type="ECO:0000256" key="2">
    <source>
        <dbReference type="ARBA" id="ARBA00022448"/>
    </source>
</evidence>
<dbReference type="GO" id="GO:0008982">
    <property type="term" value="F:protein-N(PI)-phosphohistidine-sugar phosphotransferase activity"/>
    <property type="evidence" value="ECO:0007669"/>
    <property type="project" value="UniProtKB-UniRule"/>
</dbReference>
<dbReference type="InterPro" id="IPR003352">
    <property type="entry name" value="PTS_EIIC"/>
</dbReference>
<dbReference type="PIRSF" id="PIRSF006351">
    <property type="entry name" value="PTS_EIIC-Cellobiose"/>
    <property type="match status" value="1"/>
</dbReference>
<dbReference type="OrthoDB" id="1641940at2"/>